<gene>
    <name evidence="4" type="ORF">GA0070614_1103</name>
</gene>
<reference evidence="5" key="1">
    <citation type="submission" date="2016-06" db="EMBL/GenBank/DDBJ databases">
        <authorList>
            <person name="Varghese N."/>
            <person name="Submissions Spin"/>
        </authorList>
    </citation>
    <scope>NUCLEOTIDE SEQUENCE [LARGE SCALE GENOMIC DNA]</scope>
    <source>
        <strain evidence="5">DSM 45161</strain>
    </source>
</reference>
<dbReference type="AlphaFoldDB" id="A0A1C5HC46"/>
<dbReference type="SUPFAM" id="SSF51735">
    <property type="entry name" value="NAD(P)-binding Rossmann-fold domains"/>
    <property type="match status" value="1"/>
</dbReference>
<dbReference type="Gene3D" id="3.40.50.720">
    <property type="entry name" value="NAD(P)-binding Rossmann-like Domain"/>
    <property type="match status" value="1"/>
</dbReference>
<comment type="similarity">
    <text evidence="1">Belongs to the NAD(P)-dependent epimerase/dehydratase family.</text>
</comment>
<dbReference type="InterPro" id="IPR001509">
    <property type="entry name" value="Epimerase_deHydtase"/>
</dbReference>
<evidence type="ECO:0000259" key="3">
    <source>
        <dbReference type="Pfam" id="PF01370"/>
    </source>
</evidence>
<evidence type="ECO:0000313" key="5">
    <source>
        <dbReference type="Proteomes" id="UP000198215"/>
    </source>
</evidence>
<evidence type="ECO:0000256" key="1">
    <source>
        <dbReference type="ARBA" id="ARBA00007637"/>
    </source>
</evidence>
<evidence type="ECO:0000313" key="4">
    <source>
        <dbReference type="EMBL" id="SCG43602.1"/>
    </source>
</evidence>
<name>A0A1C5HC46_9ACTN</name>
<accession>A0A1C5HC46</accession>
<dbReference type="OrthoDB" id="4559195at2"/>
<evidence type="ECO:0000256" key="2">
    <source>
        <dbReference type="SAM" id="MobiDB-lite"/>
    </source>
</evidence>
<organism evidence="4 5">
    <name type="scientific">Micromonospora coxensis</name>
    <dbReference type="NCBI Taxonomy" id="356852"/>
    <lineage>
        <taxon>Bacteria</taxon>
        <taxon>Bacillati</taxon>
        <taxon>Actinomycetota</taxon>
        <taxon>Actinomycetes</taxon>
        <taxon>Micromonosporales</taxon>
        <taxon>Micromonosporaceae</taxon>
        <taxon>Micromonospora</taxon>
    </lineage>
</organism>
<dbReference type="EMBL" id="LT607753">
    <property type="protein sequence ID" value="SCG43602.1"/>
    <property type="molecule type" value="Genomic_DNA"/>
</dbReference>
<feature type="compositionally biased region" description="Basic residues" evidence="2">
    <location>
        <begin position="12"/>
        <end position="21"/>
    </location>
</feature>
<dbReference type="PANTHER" id="PTHR43000">
    <property type="entry name" value="DTDP-D-GLUCOSE 4,6-DEHYDRATASE-RELATED"/>
    <property type="match status" value="1"/>
</dbReference>
<protein>
    <submittedName>
        <fullName evidence="4">Nucleoside-diphosphate-sugar epimerase</fullName>
    </submittedName>
</protein>
<proteinExistence type="inferred from homology"/>
<keyword evidence="5" id="KW-1185">Reference proteome</keyword>
<feature type="domain" description="NAD-dependent epimerase/dehydratase" evidence="3">
    <location>
        <begin position="32"/>
        <end position="256"/>
    </location>
</feature>
<feature type="region of interest" description="Disordered" evidence="2">
    <location>
        <begin position="1"/>
        <end position="26"/>
    </location>
</feature>
<sequence length="326" mass="34268">MTEQTSTGGPARRARSGHRPGRAAGDRAGTTVAVLGATGCVGRAVCAAYARRGDRVLAIARTAPPDPDHPFLALDVADTAPAELARILGDAGVDTVVNAAGGWARTEELHRGHVQLVRRLVAAVGATRTRPRLVHVGSVHEYGPIAEGTSVRETAEVRPDTAYGRMKLAGSRIVLRAAQAGSVDAVVLRAVNVYGPYTTPASFLGTLRDRLRRAGPEGLTVTVAAARRDFVDARDLAEAVVLAGRAPVTGEVINIGRGVAEDVRELVRVLLETAGLRPDAVPLVDAPVSSNGGAWTRADIGRARRLLGWRPRAGVRESIEALWEQG</sequence>
<dbReference type="Pfam" id="PF01370">
    <property type="entry name" value="Epimerase"/>
    <property type="match status" value="1"/>
</dbReference>
<dbReference type="RefSeq" id="WP_088974931.1">
    <property type="nucleotide sequence ID" value="NZ_LT607753.1"/>
</dbReference>
<dbReference type="Proteomes" id="UP000198215">
    <property type="component" value="Chromosome I"/>
</dbReference>
<dbReference type="InterPro" id="IPR036291">
    <property type="entry name" value="NAD(P)-bd_dom_sf"/>
</dbReference>